<evidence type="ECO:0000313" key="2">
    <source>
        <dbReference type="Proteomes" id="UP000227088"/>
    </source>
</evidence>
<dbReference type="Proteomes" id="UP000227088">
    <property type="component" value="Unassembled WGS sequence"/>
</dbReference>
<sequence>MKDDNILIFPQSRCRPSEAAKTHSTYFYDDPLRNKLNDQLRGQFGLQESELFLAHLLHNIAEQYHLEPLSAAQSISPFIPGLHSLVETVLSYCDSPHVESEQLEIINQILAETLVNSFVRAQHLAYE</sequence>
<reference evidence="2" key="1">
    <citation type="journal article" date="2017" name="Proc. Natl. Acad. Sci. U.S.A.">
        <title>Simulation of Deepwater Horizon oil plume reveals substrate specialization within a complex community of hydrocarbon degraders.</title>
        <authorList>
            <person name="Hu P."/>
            <person name="Dubinsky E.A."/>
            <person name="Probst A.J."/>
            <person name="Wang J."/>
            <person name="Sieber C.M.K."/>
            <person name="Tom L.M."/>
            <person name="Gardinali P."/>
            <person name="Banfield J.F."/>
            <person name="Atlas R.M."/>
            <person name="Andersen G.L."/>
        </authorList>
    </citation>
    <scope>NUCLEOTIDE SEQUENCE [LARGE SCALE GENOMIC DNA]</scope>
</reference>
<protein>
    <submittedName>
        <fullName evidence="1">Uncharacterized protein</fullName>
    </submittedName>
</protein>
<dbReference type="AlphaFoldDB" id="A0A1Y5HTJ9"/>
<dbReference type="EMBL" id="MABE01000282">
    <property type="protein sequence ID" value="OUS40648.1"/>
    <property type="molecule type" value="Genomic_DNA"/>
</dbReference>
<evidence type="ECO:0000313" key="1">
    <source>
        <dbReference type="EMBL" id="OUS40648.1"/>
    </source>
</evidence>
<proteinExistence type="predicted"/>
<comment type="caution">
    <text evidence="1">The sequence shown here is derived from an EMBL/GenBank/DDBJ whole genome shotgun (WGS) entry which is preliminary data.</text>
</comment>
<name>A0A1Y5HTJ9_OLEAN</name>
<gene>
    <name evidence="1" type="ORF">A9R00_04945</name>
</gene>
<accession>A0A1Y5HTJ9</accession>
<organism evidence="1 2">
    <name type="scientific">Oleispira antarctica</name>
    <dbReference type="NCBI Taxonomy" id="188908"/>
    <lineage>
        <taxon>Bacteria</taxon>
        <taxon>Pseudomonadati</taxon>
        <taxon>Pseudomonadota</taxon>
        <taxon>Gammaproteobacteria</taxon>
        <taxon>Oceanospirillales</taxon>
        <taxon>Oceanospirillaceae</taxon>
        <taxon>Oleispira</taxon>
    </lineage>
</organism>